<keyword evidence="4" id="KW-1185">Reference proteome</keyword>
<gene>
    <name evidence="3" type="ORF">ACH5RR_019535</name>
</gene>
<dbReference type="NCBIfam" id="TIGR01640">
    <property type="entry name" value="F_box_assoc_1"/>
    <property type="match status" value="1"/>
</dbReference>
<dbReference type="CDD" id="cd22157">
    <property type="entry name" value="F-box_AtFBW1-like"/>
    <property type="match status" value="1"/>
</dbReference>
<feature type="domain" description="F-box" evidence="1">
    <location>
        <begin position="24"/>
        <end position="58"/>
    </location>
</feature>
<reference evidence="3 4" key="1">
    <citation type="submission" date="2024-11" db="EMBL/GenBank/DDBJ databases">
        <title>A near-complete genome assembly of Cinchona calisaya.</title>
        <authorList>
            <person name="Lian D.C."/>
            <person name="Zhao X.W."/>
            <person name="Wei L."/>
        </authorList>
    </citation>
    <scope>NUCLEOTIDE SEQUENCE [LARGE SCALE GENOMIC DNA]</scope>
    <source>
        <tissue evidence="3">Nenye</tissue>
    </source>
</reference>
<dbReference type="AlphaFoldDB" id="A0ABD2ZPN8"/>
<protein>
    <recommendedName>
        <fullName evidence="5">F-box domain-containing protein</fullName>
    </recommendedName>
</protein>
<evidence type="ECO:0000259" key="1">
    <source>
        <dbReference type="Pfam" id="PF00646"/>
    </source>
</evidence>
<dbReference type="InterPro" id="IPR017451">
    <property type="entry name" value="F-box-assoc_interact_dom"/>
</dbReference>
<dbReference type="PANTHER" id="PTHR35546:SF115">
    <property type="entry name" value="F-BOX DOMAIN-CONTAINING PROTEIN"/>
    <property type="match status" value="1"/>
</dbReference>
<dbReference type="Proteomes" id="UP001630127">
    <property type="component" value="Unassembled WGS sequence"/>
</dbReference>
<dbReference type="Pfam" id="PF00646">
    <property type="entry name" value="F-box"/>
    <property type="match status" value="1"/>
</dbReference>
<organism evidence="3 4">
    <name type="scientific">Cinchona calisaya</name>
    <dbReference type="NCBI Taxonomy" id="153742"/>
    <lineage>
        <taxon>Eukaryota</taxon>
        <taxon>Viridiplantae</taxon>
        <taxon>Streptophyta</taxon>
        <taxon>Embryophyta</taxon>
        <taxon>Tracheophyta</taxon>
        <taxon>Spermatophyta</taxon>
        <taxon>Magnoliopsida</taxon>
        <taxon>eudicotyledons</taxon>
        <taxon>Gunneridae</taxon>
        <taxon>Pentapetalae</taxon>
        <taxon>asterids</taxon>
        <taxon>lamiids</taxon>
        <taxon>Gentianales</taxon>
        <taxon>Rubiaceae</taxon>
        <taxon>Cinchonoideae</taxon>
        <taxon>Cinchoneae</taxon>
        <taxon>Cinchona</taxon>
    </lineage>
</organism>
<dbReference type="EMBL" id="JBJUIK010000008">
    <property type="protein sequence ID" value="KAL3521386.1"/>
    <property type="molecule type" value="Genomic_DNA"/>
</dbReference>
<comment type="caution">
    <text evidence="3">The sequence shown here is derived from an EMBL/GenBank/DDBJ whole genome shotgun (WGS) entry which is preliminary data.</text>
</comment>
<name>A0ABD2ZPN8_9GENT</name>
<evidence type="ECO:0000259" key="2">
    <source>
        <dbReference type="Pfam" id="PF08268"/>
    </source>
</evidence>
<evidence type="ECO:0008006" key="5">
    <source>
        <dbReference type="Google" id="ProtNLM"/>
    </source>
</evidence>
<dbReference type="Pfam" id="PF08268">
    <property type="entry name" value="FBA_3"/>
    <property type="match status" value="1"/>
</dbReference>
<evidence type="ECO:0000313" key="4">
    <source>
        <dbReference type="Proteomes" id="UP001630127"/>
    </source>
</evidence>
<feature type="domain" description="F-box associated beta-propeller type 3" evidence="2">
    <location>
        <begin position="114"/>
        <end position="255"/>
    </location>
</feature>
<dbReference type="InterPro" id="IPR036047">
    <property type="entry name" value="F-box-like_dom_sf"/>
</dbReference>
<dbReference type="Gene3D" id="1.20.1280.50">
    <property type="match status" value="1"/>
</dbReference>
<dbReference type="InterPro" id="IPR013187">
    <property type="entry name" value="F-box-assoc_dom_typ3"/>
</dbReference>
<proteinExistence type="predicted"/>
<dbReference type="InterPro" id="IPR001810">
    <property type="entry name" value="F-box_dom"/>
</dbReference>
<dbReference type="InterPro" id="IPR055290">
    <property type="entry name" value="At3g26010-like"/>
</dbReference>
<evidence type="ECO:0000313" key="3">
    <source>
        <dbReference type="EMBL" id="KAL3521386.1"/>
    </source>
</evidence>
<sequence length="402" mass="45597">MKIRIKNTKTAEQETSAQIVASIDELLEDILLRLPVRSLIRFKIVSKHWLSLISNPQFAILHKDRNPKILHPALGLFLPCSRSRINTKFQYINFDVHNPISPPFSTLKFAKIQSAESIKILQSCNGLLLCSSFRAQRPRLNYHVFNPTTKQLTTIPKPYRVIIHGMSLAFDPAAKSRAYKVVCVRSSGLVSSSYQIEIYSSDTAGPWRVSGQPFTAKHDFKNGICWNGAVHWLSHWGRDKSLYFNLDEERLGEVPPTPNNAELEAFMTYFGESCGHLHLIQMYGCPNIEFTVFEMMRDCSGWFVKNVVDLSAVTSAFPGMIRTELSPYDDDSCVYSVLSIIRGEKEEDAFLVLHIPGKAIRYNLVSQTFEKLCDFEGADEEEGYLRFEGVGAYQYIESLCGV</sequence>
<dbReference type="SUPFAM" id="SSF81383">
    <property type="entry name" value="F-box domain"/>
    <property type="match status" value="1"/>
</dbReference>
<dbReference type="PANTHER" id="PTHR35546">
    <property type="entry name" value="F-BOX PROTEIN INTERACTION DOMAIN PROTEIN-RELATED"/>
    <property type="match status" value="1"/>
</dbReference>
<accession>A0ABD2ZPN8</accession>